<dbReference type="RefSeq" id="XP_066071816.1">
    <property type="nucleotide sequence ID" value="XM_066215719.1"/>
</dbReference>
<reference evidence="2" key="2">
    <citation type="journal article" date="2022" name="Elife">
        <title>Obligate sexual reproduction of a homothallic fungus closely related to the Cryptococcus pathogenic species complex.</title>
        <authorList>
            <person name="Passer A.R."/>
            <person name="Clancey S.A."/>
            <person name="Shea T."/>
            <person name="David-Palma M."/>
            <person name="Averette A.F."/>
            <person name="Boekhout T."/>
            <person name="Porcel B.M."/>
            <person name="Nowrousian M."/>
            <person name="Cuomo C.A."/>
            <person name="Sun S."/>
            <person name="Heitman J."/>
            <person name="Coelho M.A."/>
        </authorList>
    </citation>
    <scope>NUCLEOTIDE SEQUENCE</scope>
    <source>
        <strain evidence="2">CBS 7841</strain>
    </source>
</reference>
<feature type="compositionally biased region" description="Polar residues" evidence="1">
    <location>
        <begin position="34"/>
        <end position="53"/>
    </location>
</feature>
<dbReference type="Proteomes" id="UP000094043">
    <property type="component" value="Chromosome 8"/>
</dbReference>
<gene>
    <name evidence="2" type="ORF">L203_106366</name>
</gene>
<dbReference type="VEuPathDB" id="FungiDB:L203_02631"/>
<dbReference type="OrthoDB" id="14339at2759"/>
<dbReference type="PANTHER" id="PTHR37332:SF1">
    <property type="entry name" value="ELMO DOMAIN-CONTAINING PROTEIN"/>
    <property type="match status" value="1"/>
</dbReference>
<evidence type="ECO:0000313" key="2">
    <source>
        <dbReference type="EMBL" id="WVN91116.1"/>
    </source>
</evidence>
<feature type="region of interest" description="Disordered" evidence="1">
    <location>
        <begin position="1"/>
        <end position="53"/>
    </location>
</feature>
<reference evidence="2" key="3">
    <citation type="submission" date="2024-01" db="EMBL/GenBank/DDBJ databases">
        <authorList>
            <person name="Coelho M.A."/>
            <person name="David-Palma M."/>
            <person name="Shea T."/>
            <person name="Sun S."/>
            <person name="Cuomo C.A."/>
            <person name="Heitman J."/>
        </authorList>
    </citation>
    <scope>NUCLEOTIDE SEQUENCE</scope>
    <source>
        <strain evidence="2">CBS 7841</strain>
    </source>
</reference>
<dbReference type="EMBL" id="CP143791">
    <property type="protein sequence ID" value="WVN91116.1"/>
    <property type="molecule type" value="Genomic_DNA"/>
</dbReference>
<evidence type="ECO:0000256" key="1">
    <source>
        <dbReference type="SAM" id="MobiDB-lite"/>
    </source>
</evidence>
<feature type="compositionally biased region" description="Polar residues" evidence="1">
    <location>
        <begin position="88"/>
        <end position="103"/>
    </location>
</feature>
<feature type="region of interest" description="Disordered" evidence="1">
    <location>
        <begin position="83"/>
        <end position="113"/>
    </location>
</feature>
<dbReference type="AlphaFoldDB" id="A0A1E3ILP8"/>
<protein>
    <submittedName>
        <fullName evidence="2">Uncharacterized protein</fullName>
    </submittedName>
</protein>
<dbReference type="PANTHER" id="PTHR37332">
    <property type="entry name" value="EXPRESSED PROTEIN"/>
    <property type="match status" value="1"/>
</dbReference>
<dbReference type="KEGG" id="cdep:91090574"/>
<evidence type="ECO:0000313" key="3">
    <source>
        <dbReference type="Proteomes" id="UP000094043"/>
    </source>
</evidence>
<organism evidence="2 3">
    <name type="scientific">Cryptococcus depauperatus CBS 7841</name>
    <dbReference type="NCBI Taxonomy" id="1295531"/>
    <lineage>
        <taxon>Eukaryota</taxon>
        <taxon>Fungi</taxon>
        <taxon>Dikarya</taxon>
        <taxon>Basidiomycota</taxon>
        <taxon>Agaricomycotina</taxon>
        <taxon>Tremellomycetes</taxon>
        <taxon>Tremellales</taxon>
        <taxon>Cryptococcaceae</taxon>
        <taxon>Cryptococcus</taxon>
    </lineage>
</organism>
<accession>A0A1E3ILP8</accession>
<dbReference type="GeneID" id="91090574"/>
<sequence length="478" mass="52443">MEFVNAASMQSKSSMRRKQSNPLLQALGKPRRSVTPQSAPASSVFNSPPSASMSTLHFDEPCTLPESDNMPFPSRSISMGSHAYPPSSFMQPGGSRSTSTTYTAKDKGKDTEGKSNVLVKRPEDVYRVVKERVLSWSYMMEWYQGDAHWFNTIRIPRTAIESILGYKYLETRARNFHALGISLSALFDIPAAADFLRALLKLMEEWESWSEGSGGAKMVKSLFRGQRSNARKTTSTMSDFAPAPDNADSYLLTSNLPFTPDFFQVHISVCAIIRDVYRKLLSMFLPAAPPSSFSHSSSPYSRRSSVPNLSSLIHPSTVIRTAIREPFINPKSPGVTSIAGGTLSSQHGLGLMSPTAVMSESVGGNEEVLAFIAGDIPSDRMLVGDGQKLNQQIAELFVKVDSRFKKHFSSLTREADALAKRVLDDQLNTLLKSLAPGGKQIRSDTNIGLSNEKPGYSTVTLGRMGTLESEKERDFGTI</sequence>
<reference evidence="2" key="1">
    <citation type="submission" date="2016-06" db="EMBL/GenBank/DDBJ databases">
        <authorList>
            <person name="Cuomo C."/>
            <person name="Litvintseva A."/>
            <person name="Heitman J."/>
            <person name="Chen Y."/>
            <person name="Sun S."/>
            <person name="Springer D."/>
            <person name="Dromer F."/>
            <person name="Young S."/>
            <person name="Zeng Q."/>
            <person name="Chapman S."/>
            <person name="Gujja S."/>
            <person name="Saif S."/>
            <person name="Birren B."/>
        </authorList>
    </citation>
    <scope>NUCLEOTIDE SEQUENCE</scope>
    <source>
        <strain evidence="2">CBS 7841</strain>
    </source>
</reference>
<keyword evidence="3" id="KW-1185">Reference proteome</keyword>
<feature type="compositionally biased region" description="Basic and acidic residues" evidence="1">
    <location>
        <begin position="104"/>
        <end position="113"/>
    </location>
</feature>
<proteinExistence type="predicted"/>
<name>A0A1E3ILP8_9TREE</name>